<keyword evidence="4 14" id="KW-0812">Transmembrane</keyword>
<dbReference type="InterPro" id="IPR005828">
    <property type="entry name" value="MFS_sugar_transport-like"/>
</dbReference>
<evidence type="ECO:0000313" key="16">
    <source>
        <dbReference type="EMBL" id="CAI2366911.1"/>
    </source>
</evidence>
<feature type="transmembrane region" description="Helical" evidence="14">
    <location>
        <begin position="260"/>
        <end position="285"/>
    </location>
</feature>
<evidence type="ECO:0000256" key="12">
    <source>
        <dbReference type="ARBA" id="ARBA00044710"/>
    </source>
</evidence>
<comment type="catalytic activity">
    <reaction evidence="7">
        <text>D-galactose(in) = D-galactose(out)</text>
        <dbReference type="Rhea" id="RHEA:34915"/>
        <dbReference type="ChEBI" id="CHEBI:4139"/>
    </reaction>
    <physiologicalReaction direction="right-to-left" evidence="7">
        <dbReference type="Rhea" id="RHEA:34917"/>
    </physiologicalReaction>
</comment>
<evidence type="ECO:0000256" key="13">
    <source>
        <dbReference type="ARBA" id="ARBA00044780"/>
    </source>
</evidence>
<feature type="transmembrane region" description="Helical" evidence="14">
    <location>
        <begin position="334"/>
        <end position="357"/>
    </location>
</feature>
<reference evidence="16" key="1">
    <citation type="submission" date="2023-07" db="EMBL/GenBank/DDBJ databases">
        <authorList>
            <consortium name="AG Swart"/>
            <person name="Singh M."/>
            <person name="Singh A."/>
            <person name="Seah K."/>
            <person name="Emmerich C."/>
        </authorList>
    </citation>
    <scope>NUCLEOTIDE SEQUENCE</scope>
    <source>
        <strain evidence="16">DP1</strain>
    </source>
</reference>
<evidence type="ECO:0000256" key="9">
    <source>
        <dbReference type="ARBA" id="ARBA00044656"/>
    </source>
</evidence>
<accession>A0AAD1XDS0</accession>
<dbReference type="InterPro" id="IPR020846">
    <property type="entry name" value="MFS_dom"/>
</dbReference>
<keyword evidence="5 14" id="KW-1133">Transmembrane helix</keyword>
<dbReference type="EMBL" id="CAMPGE010007994">
    <property type="protein sequence ID" value="CAI2366911.1"/>
    <property type="molecule type" value="Genomic_DNA"/>
</dbReference>
<gene>
    <name evidence="16" type="ORF">ECRASSUSDP1_LOCUS8187</name>
</gene>
<dbReference type="Gene3D" id="1.20.1250.20">
    <property type="entry name" value="MFS general substrate transporter like domains"/>
    <property type="match status" value="1"/>
</dbReference>
<feature type="transmembrane region" description="Helical" evidence="14">
    <location>
        <begin position="305"/>
        <end position="327"/>
    </location>
</feature>
<feature type="transmembrane region" description="Helical" evidence="14">
    <location>
        <begin position="82"/>
        <end position="100"/>
    </location>
</feature>
<dbReference type="PANTHER" id="PTHR48020:SF12">
    <property type="entry name" value="PROTON MYO-INOSITOL COTRANSPORTER"/>
    <property type="match status" value="1"/>
</dbReference>
<keyword evidence="6 14" id="KW-0472">Membrane</keyword>
<dbReference type="InterPro" id="IPR003663">
    <property type="entry name" value="Sugar/inositol_transpt"/>
</dbReference>
<organism evidence="16 17">
    <name type="scientific">Euplotes crassus</name>
    <dbReference type="NCBI Taxonomy" id="5936"/>
    <lineage>
        <taxon>Eukaryota</taxon>
        <taxon>Sar</taxon>
        <taxon>Alveolata</taxon>
        <taxon>Ciliophora</taxon>
        <taxon>Intramacronucleata</taxon>
        <taxon>Spirotrichea</taxon>
        <taxon>Hypotrichia</taxon>
        <taxon>Euplotida</taxon>
        <taxon>Euplotidae</taxon>
        <taxon>Moneuplotes</taxon>
    </lineage>
</organism>
<comment type="catalytic activity">
    <reaction evidence="12">
        <text>D-fructose(out) = D-fructose(in)</text>
        <dbReference type="Rhea" id="RHEA:60372"/>
        <dbReference type="ChEBI" id="CHEBI:37721"/>
    </reaction>
    <physiologicalReaction direction="left-to-right" evidence="12">
        <dbReference type="Rhea" id="RHEA:60373"/>
    </physiologicalReaction>
</comment>
<evidence type="ECO:0000256" key="7">
    <source>
        <dbReference type="ARBA" id="ARBA00044637"/>
    </source>
</evidence>
<name>A0AAD1XDS0_EUPCR</name>
<dbReference type="InterPro" id="IPR036259">
    <property type="entry name" value="MFS_trans_sf"/>
</dbReference>
<comment type="catalytic activity">
    <reaction evidence="9">
        <text>D-xylose(out) = D-xylose(in)</text>
        <dbReference type="Rhea" id="RHEA:78427"/>
        <dbReference type="ChEBI" id="CHEBI:53455"/>
    </reaction>
    <physiologicalReaction direction="left-to-right" evidence="9">
        <dbReference type="Rhea" id="RHEA:78428"/>
    </physiologicalReaction>
</comment>
<feature type="transmembrane region" description="Helical" evidence="14">
    <location>
        <begin position="106"/>
        <end position="127"/>
    </location>
</feature>
<evidence type="ECO:0000313" key="17">
    <source>
        <dbReference type="Proteomes" id="UP001295684"/>
    </source>
</evidence>
<dbReference type="Proteomes" id="UP001295684">
    <property type="component" value="Unassembled WGS sequence"/>
</dbReference>
<feature type="transmembrane region" description="Helical" evidence="14">
    <location>
        <begin position="181"/>
        <end position="203"/>
    </location>
</feature>
<evidence type="ECO:0000256" key="14">
    <source>
        <dbReference type="SAM" id="Phobius"/>
    </source>
</evidence>
<evidence type="ECO:0000259" key="15">
    <source>
        <dbReference type="PROSITE" id="PS50850"/>
    </source>
</evidence>
<evidence type="ECO:0000256" key="10">
    <source>
        <dbReference type="ARBA" id="ARBA00044662"/>
    </source>
</evidence>
<comment type="subcellular location">
    <subcellularLocation>
        <location evidence="1">Membrane</location>
        <topology evidence="1">Multi-pass membrane protein</topology>
    </subcellularLocation>
</comment>
<dbReference type="PANTHER" id="PTHR48020">
    <property type="entry name" value="PROTON MYO-INOSITOL COTRANSPORTER"/>
    <property type="match status" value="1"/>
</dbReference>
<feature type="transmembrane region" description="Helical" evidence="14">
    <location>
        <begin position="7"/>
        <end position="34"/>
    </location>
</feature>
<evidence type="ECO:0000256" key="2">
    <source>
        <dbReference type="ARBA" id="ARBA00011738"/>
    </source>
</evidence>
<evidence type="ECO:0000256" key="6">
    <source>
        <dbReference type="ARBA" id="ARBA00023136"/>
    </source>
</evidence>
<comment type="catalytic activity">
    <reaction evidence="8">
        <text>D-glucose(out) = D-glucose(in)</text>
        <dbReference type="Rhea" id="RHEA:60376"/>
        <dbReference type="ChEBI" id="CHEBI:4167"/>
    </reaction>
    <physiologicalReaction direction="left-to-right" evidence="8">
        <dbReference type="Rhea" id="RHEA:60377"/>
    </physiologicalReaction>
</comment>
<evidence type="ECO:0000256" key="5">
    <source>
        <dbReference type="ARBA" id="ARBA00022989"/>
    </source>
</evidence>
<evidence type="ECO:0000256" key="4">
    <source>
        <dbReference type="ARBA" id="ARBA00022692"/>
    </source>
</evidence>
<feature type="transmembrane region" description="Helical" evidence="14">
    <location>
        <begin position="54"/>
        <end position="75"/>
    </location>
</feature>
<evidence type="ECO:0000256" key="3">
    <source>
        <dbReference type="ARBA" id="ARBA00022448"/>
    </source>
</evidence>
<feature type="transmembrane region" description="Helical" evidence="14">
    <location>
        <begin position="139"/>
        <end position="161"/>
    </location>
</feature>
<evidence type="ECO:0000256" key="11">
    <source>
        <dbReference type="ARBA" id="ARBA00044668"/>
    </source>
</evidence>
<feature type="transmembrane region" description="Helical" evidence="14">
    <location>
        <begin position="392"/>
        <end position="412"/>
    </location>
</feature>
<feature type="transmembrane region" description="Helical" evidence="14">
    <location>
        <begin position="424"/>
        <end position="443"/>
    </location>
</feature>
<feature type="domain" description="Major facilitator superfamily (MFS) profile" evidence="15">
    <location>
        <begin position="9"/>
        <end position="447"/>
    </location>
</feature>
<evidence type="ECO:0000256" key="1">
    <source>
        <dbReference type="ARBA" id="ARBA00004141"/>
    </source>
</evidence>
<comment type="caution">
    <text evidence="16">The sequence shown here is derived from an EMBL/GenBank/DDBJ whole genome shotgun (WGS) entry which is preliminary data.</text>
</comment>
<dbReference type="InterPro" id="IPR050814">
    <property type="entry name" value="Myo-inositol_Transporter"/>
</dbReference>
<dbReference type="PROSITE" id="PS50850">
    <property type="entry name" value="MFS"/>
    <property type="match status" value="1"/>
</dbReference>
<feature type="transmembrane region" description="Helical" evidence="14">
    <location>
        <begin position="363"/>
        <end position="385"/>
    </location>
</feature>
<comment type="catalytic activity">
    <reaction evidence="11">
        <text>D-glucosamine(out) = D-glucosamine(in)</text>
        <dbReference type="Rhea" id="RHEA:78423"/>
        <dbReference type="ChEBI" id="CHEBI:58723"/>
    </reaction>
    <physiologicalReaction direction="left-to-right" evidence="11">
        <dbReference type="Rhea" id="RHEA:78424"/>
    </physiologicalReaction>
</comment>
<keyword evidence="3" id="KW-0813">Transport</keyword>
<dbReference type="Pfam" id="PF00083">
    <property type="entry name" value="Sugar_tr"/>
    <property type="match status" value="1"/>
</dbReference>
<comment type="catalytic activity">
    <reaction evidence="10">
        <text>D-mannose(out) = D-mannose(in)</text>
        <dbReference type="Rhea" id="RHEA:78391"/>
        <dbReference type="ChEBI" id="CHEBI:4208"/>
    </reaction>
    <physiologicalReaction direction="left-to-right" evidence="10">
        <dbReference type="Rhea" id="RHEA:78392"/>
    </physiologicalReaction>
</comment>
<sequence>MNLIFLWSWMITIGIGMFQMGYCNVMFSSFLDILHNQHDVKANSYIKNENDFNSVITTAVPVGAALGAFTGGIIASIGRREGIILINFLLCVGTAITMILDFFALLIGRLIVGYSVGVLSVLTPLFISEVSPVELSGPLGTLSQIMCTVGIMIGYFMGYLAPLKLTPEGKENPAILSTNSWRYVFIIPGIIAITHSLLLLFVFKYDTPKYYRQVGNEVMARKVELEIDPDIHQKNNLPKKEVEKEEKVPVSKHCSPLFRWALVIGCLLAAFQQLTGINVVIFYSNKVFVSGSVPGRQTYNDLVEARTGTMIVGIVNWAATMVTIPLLGRLGRKVLLLIGHTGMLVSLVALGICAVFNDNMLIILFTVTFIAFFEIGVGSVLFLYAAEIMTEIGISMALVVCWSLTILISLITPRMILCLGQKGLYFMFAGINIVGWLFILFFVKESKGKSKEELKMLYSSEVEYKYEMKEMSDEKHPKDY</sequence>
<evidence type="ECO:0000256" key="8">
    <source>
        <dbReference type="ARBA" id="ARBA00044648"/>
    </source>
</evidence>
<protein>
    <recommendedName>
        <fullName evidence="13">Hexose transporter 1</fullName>
    </recommendedName>
</protein>
<dbReference type="PRINTS" id="PR00171">
    <property type="entry name" value="SUGRTRNSPORT"/>
</dbReference>
<keyword evidence="17" id="KW-1185">Reference proteome</keyword>
<proteinExistence type="predicted"/>
<dbReference type="GO" id="GO:0022857">
    <property type="term" value="F:transmembrane transporter activity"/>
    <property type="evidence" value="ECO:0007669"/>
    <property type="project" value="InterPro"/>
</dbReference>
<dbReference type="GO" id="GO:0016020">
    <property type="term" value="C:membrane"/>
    <property type="evidence" value="ECO:0007669"/>
    <property type="project" value="UniProtKB-SubCell"/>
</dbReference>
<dbReference type="AlphaFoldDB" id="A0AAD1XDS0"/>
<dbReference type="SUPFAM" id="SSF103473">
    <property type="entry name" value="MFS general substrate transporter"/>
    <property type="match status" value="1"/>
</dbReference>
<comment type="subunit">
    <text evidence="2">Homodimer.</text>
</comment>